<organism evidence="1 2">
    <name type="scientific">Aegilops tauschii subsp. strangulata</name>
    <name type="common">Goatgrass</name>
    <dbReference type="NCBI Taxonomy" id="200361"/>
    <lineage>
        <taxon>Eukaryota</taxon>
        <taxon>Viridiplantae</taxon>
        <taxon>Streptophyta</taxon>
        <taxon>Embryophyta</taxon>
        <taxon>Tracheophyta</taxon>
        <taxon>Spermatophyta</taxon>
        <taxon>Magnoliopsida</taxon>
        <taxon>Liliopsida</taxon>
        <taxon>Poales</taxon>
        <taxon>Poaceae</taxon>
        <taxon>BOP clade</taxon>
        <taxon>Pooideae</taxon>
        <taxon>Triticodae</taxon>
        <taxon>Triticeae</taxon>
        <taxon>Triticinae</taxon>
        <taxon>Aegilops</taxon>
    </lineage>
</organism>
<dbReference type="EnsemblPlants" id="AET1Gv20345900.17">
    <property type="protein sequence ID" value="AET1Gv20345900.17"/>
    <property type="gene ID" value="AET1Gv20345900"/>
</dbReference>
<reference evidence="1" key="4">
    <citation type="submission" date="2019-03" db="UniProtKB">
        <authorList>
            <consortium name="EnsemblPlants"/>
        </authorList>
    </citation>
    <scope>IDENTIFICATION</scope>
</reference>
<proteinExistence type="predicted"/>
<keyword evidence="2" id="KW-1185">Reference proteome</keyword>
<accession>A0A452Y9S6</accession>
<reference evidence="2" key="1">
    <citation type="journal article" date="2014" name="Science">
        <title>Ancient hybridizations among the ancestral genomes of bread wheat.</title>
        <authorList>
            <consortium name="International Wheat Genome Sequencing Consortium,"/>
            <person name="Marcussen T."/>
            <person name="Sandve S.R."/>
            <person name="Heier L."/>
            <person name="Spannagl M."/>
            <person name="Pfeifer M."/>
            <person name="Jakobsen K.S."/>
            <person name="Wulff B.B."/>
            <person name="Steuernagel B."/>
            <person name="Mayer K.F."/>
            <person name="Olsen O.A."/>
        </authorList>
    </citation>
    <scope>NUCLEOTIDE SEQUENCE [LARGE SCALE GENOMIC DNA]</scope>
    <source>
        <strain evidence="2">cv. AL8/78</strain>
    </source>
</reference>
<reference evidence="2" key="2">
    <citation type="journal article" date="2017" name="Nat. Plants">
        <title>The Aegilops tauschii genome reveals multiple impacts of transposons.</title>
        <authorList>
            <person name="Zhao G."/>
            <person name="Zou C."/>
            <person name="Li K."/>
            <person name="Wang K."/>
            <person name="Li T."/>
            <person name="Gao L."/>
            <person name="Zhang X."/>
            <person name="Wang H."/>
            <person name="Yang Z."/>
            <person name="Liu X."/>
            <person name="Jiang W."/>
            <person name="Mao L."/>
            <person name="Kong X."/>
            <person name="Jiao Y."/>
            <person name="Jia J."/>
        </authorList>
    </citation>
    <scope>NUCLEOTIDE SEQUENCE [LARGE SCALE GENOMIC DNA]</scope>
    <source>
        <strain evidence="2">cv. AL8/78</strain>
    </source>
</reference>
<reference evidence="1" key="3">
    <citation type="journal article" date="2017" name="Nature">
        <title>Genome sequence of the progenitor of the wheat D genome Aegilops tauschii.</title>
        <authorList>
            <person name="Luo M.C."/>
            <person name="Gu Y.Q."/>
            <person name="Puiu D."/>
            <person name="Wang H."/>
            <person name="Twardziok S.O."/>
            <person name="Deal K.R."/>
            <person name="Huo N."/>
            <person name="Zhu T."/>
            <person name="Wang L."/>
            <person name="Wang Y."/>
            <person name="McGuire P.E."/>
            <person name="Liu S."/>
            <person name="Long H."/>
            <person name="Ramasamy R.K."/>
            <person name="Rodriguez J.C."/>
            <person name="Van S.L."/>
            <person name="Yuan L."/>
            <person name="Wang Z."/>
            <person name="Xia Z."/>
            <person name="Xiao L."/>
            <person name="Anderson O.D."/>
            <person name="Ouyang S."/>
            <person name="Liang Y."/>
            <person name="Zimin A.V."/>
            <person name="Pertea G."/>
            <person name="Qi P."/>
            <person name="Bennetzen J.L."/>
            <person name="Dai X."/>
            <person name="Dawson M.W."/>
            <person name="Muller H.G."/>
            <person name="Kugler K."/>
            <person name="Rivarola-Duarte L."/>
            <person name="Spannagl M."/>
            <person name="Mayer K.F.X."/>
            <person name="Lu F.H."/>
            <person name="Bevan M.W."/>
            <person name="Leroy P."/>
            <person name="Li P."/>
            <person name="You F.M."/>
            <person name="Sun Q."/>
            <person name="Liu Z."/>
            <person name="Lyons E."/>
            <person name="Wicker T."/>
            <person name="Salzberg S.L."/>
            <person name="Devos K.M."/>
            <person name="Dvorak J."/>
        </authorList>
    </citation>
    <scope>NUCLEOTIDE SEQUENCE [LARGE SCALE GENOMIC DNA]</scope>
    <source>
        <strain evidence="1">cv. AL8/78</strain>
    </source>
</reference>
<evidence type="ECO:0000313" key="1">
    <source>
        <dbReference type="EnsemblPlants" id="AET1Gv20345900.17"/>
    </source>
</evidence>
<dbReference type="Gramene" id="AET1Gv20345900.17">
    <property type="protein sequence ID" value="AET1Gv20345900.17"/>
    <property type="gene ID" value="AET1Gv20345900"/>
</dbReference>
<name>A0A452Y9S6_AEGTS</name>
<dbReference type="AlphaFoldDB" id="A0A452Y9S6"/>
<reference evidence="1" key="5">
    <citation type="journal article" date="2021" name="G3 (Bethesda)">
        <title>Aegilops tauschii genome assembly Aet v5.0 features greater sequence contiguity and improved annotation.</title>
        <authorList>
            <person name="Wang L."/>
            <person name="Zhu T."/>
            <person name="Rodriguez J.C."/>
            <person name="Deal K.R."/>
            <person name="Dubcovsky J."/>
            <person name="McGuire P.E."/>
            <person name="Lux T."/>
            <person name="Spannagl M."/>
            <person name="Mayer K.F.X."/>
            <person name="Baldrich P."/>
            <person name="Meyers B.C."/>
            <person name="Huo N."/>
            <person name="Gu Y.Q."/>
            <person name="Zhou H."/>
            <person name="Devos K.M."/>
            <person name="Bennetzen J.L."/>
            <person name="Unver T."/>
            <person name="Budak H."/>
            <person name="Gulick P.J."/>
            <person name="Galiba G."/>
            <person name="Kalapos B."/>
            <person name="Nelson D.R."/>
            <person name="Li P."/>
            <person name="You F.M."/>
            <person name="Luo M.C."/>
            <person name="Dvorak J."/>
        </authorList>
    </citation>
    <scope>NUCLEOTIDE SEQUENCE [LARGE SCALE GENOMIC DNA]</scope>
    <source>
        <strain evidence="1">cv. AL8/78</strain>
    </source>
</reference>
<protein>
    <submittedName>
        <fullName evidence="1">Uncharacterized protein</fullName>
    </submittedName>
</protein>
<dbReference type="Proteomes" id="UP000015105">
    <property type="component" value="Chromosome 1D"/>
</dbReference>
<sequence>MDSHLNWVLHLISFYSHRPSYRWPPAIPTPSPVLLDIPYDTWPIESYLGFLGYCGNWTLRPHLEWRWKKKNSGHKVFRPAHERRHGRTNVPILFFFTVATWLHSAPLDQYIRGPFIPGCTHTSTRTVRHTRPLTALTN</sequence>
<evidence type="ECO:0000313" key="2">
    <source>
        <dbReference type="Proteomes" id="UP000015105"/>
    </source>
</evidence>